<keyword evidence="1" id="KW-0812">Transmembrane</keyword>
<reference evidence="2 3" key="1">
    <citation type="submission" date="2019-07" db="EMBL/GenBank/DDBJ databases">
        <title>Novel species isolated from glacier.</title>
        <authorList>
            <person name="Liu Q."/>
            <person name="Xin Y.-H."/>
        </authorList>
    </citation>
    <scope>NUCLEOTIDE SEQUENCE [LARGE SCALE GENOMIC DNA]</scope>
    <source>
        <strain evidence="2 3">LB1R16</strain>
    </source>
</reference>
<comment type="caution">
    <text evidence="2">The sequence shown here is derived from an EMBL/GenBank/DDBJ whole genome shotgun (WGS) entry which is preliminary data.</text>
</comment>
<dbReference type="NCBIfam" id="TIGR03055">
    <property type="entry name" value="photo_alph_chp2"/>
    <property type="match status" value="1"/>
</dbReference>
<dbReference type="RefSeq" id="WP_144335159.1">
    <property type="nucleotide sequence ID" value="NZ_VJWA01000002.1"/>
</dbReference>
<evidence type="ECO:0000256" key="1">
    <source>
        <dbReference type="SAM" id="Phobius"/>
    </source>
</evidence>
<dbReference type="Proteomes" id="UP000317894">
    <property type="component" value="Unassembled WGS sequence"/>
</dbReference>
<keyword evidence="3" id="KW-1185">Reference proteome</keyword>
<keyword evidence="1" id="KW-1133">Transmembrane helix</keyword>
<sequence>MVNWAEHGWPLVYAGGLWFVATGAVLALDSRARTSFRTSLIVTGILACAALAVIALTVGDTSPFAAYAAFTAALTIWGWHELAFLTGAATGPRREPLPAGAEGWTRFRLSAATLIHHEIALALTLLLLVGLSWGSPNAVAAQTFGLLFAMRLSTKLNIFAGVPHFDTAMLPPHLAYFGTYFRRGPIGFTMVLSLACLVGGAILLGDRAVDATGGAAVGASLIFALVALGLLEHLFLILPTKDAALWRWANRHKMPENAYRTTGAAE</sequence>
<dbReference type="OrthoDB" id="152369at2"/>
<feature type="transmembrane region" description="Helical" evidence="1">
    <location>
        <begin position="216"/>
        <end position="238"/>
    </location>
</feature>
<keyword evidence="1" id="KW-0472">Membrane</keyword>
<name>A0A552U9V1_9SPHN</name>
<dbReference type="Pfam" id="PF12291">
    <property type="entry name" value="DUF3623"/>
    <property type="match status" value="1"/>
</dbReference>
<dbReference type="InterPro" id="IPR017496">
    <property type="entry name" value="Photo_alph_chp2"/>
</dbReference>
<proteinExistence type="predicted"/>
<evidence type="ECO:0000313" key="3">
    <source>
        <dbReference type="Proteomes" id="UP000317894"/>
    </source>
</evidence>
<organism evidence="2 3">
    <name type="scientific">Glacieibacterium frigidum</name>
    <dbReference type="NCBI Taxonomy" id="2593303"/>
    <lineage>
        <taxon>Bacteria</taxon>
        <taxon>Pseudomonadati</taxon>
        <taxon>Pseudomonadota</taxon>
        <taxon>Alphaproteobacteria</taxon>
        <taxon>Sphingomonadales</taxon>
        <taxon>Sphingosinicellaceae</taxon>
        <taxon>Glacieibacterium</taxon>
    </lineage>
</organism>
<dbReference type="AlphaFoldDB" id="A0A552U9V1"/>
<feature type="transmembrane region" description="Helical" evidence="1">
    <location>
        <begin position="186"/>
        <end position="204"/>
    </location>
</feature>
<dbReference type="EMBL" id="VJWA01000002">
    <property type="protein sequence ID" value="TRW14990.1"/>
    <property type="molecule type" value="Genomic_DNA"/>
</dbReference>
<gene>
    <name evidence="2" type="ORF">FMM06_15140</name>
</gene>
<protein>
    <submittedName>
        <fullName evidence="2">DUF3623 domain-containing protein</fullName>
    </submittedName>
</protein>
<feature type="transmembrane region" description="Helical" evidence="1">
    <location>
        <begin position="40"/>
        <end position="58"/>
    </location>
</feature>
<evidence type="ECO:0000313" key="2">
    <source>
        <dbReference type="EMBL" id="TRW14990.1"/>
    </source>
</evidence>
<feature type="transmembrane region" description="Helical" evidence="1">
    <location>
        <begin position="109"/>
        <end position="133"/>
    </location>
</feature>
<feature type="transmembrane region" description="Helical" evidence="1">
    <location>
        <begin position="12"/>
        <end position="28"/>
    </location>
</feature>
<accession>A0A552U9V1</accession>